<accession>A0A914R8I4</accession>
<feature type="domain" description="C2 DOCK-type" evidence="1">
    <location>
        <begin position="124"/>
        <end position="161"/>
    </location>
</feature>
<evidence type="ECO:0000259" key="1">
    <source>
        <dbReference type="Pfam" id="PF14429"/>
    </source>
</evidence>
<dbReference type="InterPro" id="IPR026791">
    <property type="entry name" value="DOCK"/>
</dbReference>
<organism evidence="2 3">
    <name type="scientific">Parascaris equorum</name>
    <name type="common">Equine roundworm</name>
    <dbReference type="NCBI Taxonomy" id="6256"/>
    <lineage>
        <taxon>Eukaryota</taxon>
        <taxon>Metazoa</taxon>
        <taxon>Ecdysozoa</taxon>
        <taxon>Nematoda</taxon>
        <taxon>Chromadorea</taxon>
        <taxon>Rhabditida</taxon>
        <taxon>Spirurina</taxon>
        <taxon>Ascaridomorpha</taxon>
        <taxon>Ascaridoidea</taxon>
        <taxon>Ascarididae</taxon>
        <taxon>Parascaris</taxon>
    </lineage>
</organism>
<evidence type="ECO:0000313" key="2">
    <source>
        <dbReference type="Proteomes" id="UP000887564"/>
    </source>
</evidence>
<dbReference type="PANTHER" id="PTHR23317">
    <property type="entry name" value="DEDICATOR OF CYTOKINESIS DOCK"/>
    <property type="match status" value="1"/>
</dbReference>
<dbReference type="PANTHER" id="PTHR23317:SF76">
    <property type="entry name" value="LD20667P"/>
    <property type="match status" value="1"/>
</dbReference>
<dbReference type="InterPro" id="IPR035892">
    <property type="entry name" value="C2_domain_sf"/>
</dbReference>
<reference evidence="3" key="1">
    <citation type="submission" date="2022-11" db="UniProtKB">
        <authorList>
            <consortium name="WormBaseParasite"/>
        </authorList>
    </citation>
    <scope>IDENTIFICATION</scope>
</reference>
<feature type="domain" description="C2 DOCK-type" evidence="1">
    <location>
        <begin position="74"/>
        <end position="122"/>
    </location>
</feature>
<dbReference type="InterPro" id="IPR027007">
    <property type="entry name" value="C2_DOCK-type_domain"/>
</dbReference>
<evidence type="ECO:0000313" key="3">
    <source>
        <dbReference type="WBParaSite" id="PEQ_0000257301-mRNA-1"/>
    </source>
</evidence>
<proteinExistence type="predicted"/>
<sequence>MLVESRKGGSKLARLKTFPAKFKLEISGNGIEECPMRLTPELLRVHPYVPGNSSDIVKEIAEFPTKGVYAVNACYRNLLYVYPRFANLSNRSGASRNISLRVELMDAHERPMQLVFGKSSCPDIALPVDLNDGHHLLFTFYHITCKQNKVGDEVETPIGYSLNGHGLFGYNVSRSLGAYLSLDRVESGFSFYFTENIFLLIDSLIFSL</sequence>
<dbReference type="Pfam" id="PF14429">
    <property type="entry name" value="DOCK-C2"/>
    <property type="match status" value="2"/>
</dbReference>
<dbReference type="WBParaSite" id="PEQ_0000257301-mRNA-1">
    <property type="protein sequence ID" value="PEQ_0000257301-mRNA-1"/>
    <property type="gene ID" value="PEQ_0000257301"/>
</dbReference>
<dbReference type="GO" id="GO:0005085">
    <property type="term" value="F:guanyl-nucleotide exchange factor activity"/>
    <property type="evidence" value="ECO:0007669"/>
    <property type="project" value="InterPro"/>
</dbReference>
<dbReference type="Proteomes" id="UP000887564">
    <property type="component" value="Unplaced"/>
</dbReference>
<dbReference type="GO" id="GO:0007264">
    <property type="term" value="P:small GTPase-mediated signal transduction"/>
    <property type="evidence" value="ECO:0007669"/>
    <property type="project" value="InterPro"/>
</dbReference>
<name>A0A914R8I4_PAREQ</name>
<protein>
    <submittedName>
        <fullName evidence="3">C2 DOCK-type domain-containing protein</fullName>
    </submittedName>
</protein>
<keyword evidence="2" id="KW-1185">Reference proteome</keyword>
<dbReference type="Gene3D" id="2.60.40.150">
    <property type="entry name" value="C2 domain"/>
    <property type="match status" value="2"/>
</dbReference>
<dbReference type="AlphaFoldDB" id="A0A914R8I4"/>